<dbReference type="OrthoDB" id="10001588at2"/>
<keyword evidence="2" id="KW-0812">Transmembrane</keyword>
<evidence type="ECO:0000256" key="1">
    <source>
        <dbReference type="SAM" id="MobiDB-lite"/>
    </source>
</evidence>
<dbReference type="EMBL" id="AGUD01000319">
    <property type="protein sequence ID" value="EHN08831.1"/>
    <property type="molecule type" value="Genomic_DNA"/>
</dbReference>
<gene>
    <name evidence="3" type="ORF">PAI11_43370</name>
</gene>
<evidence type="ECO:0000313" key="4">
    <source>
        <dbReference type="Proteomes" id="UP000005143"/>
    </source>
</evidence>
<feature type="transmembrane region" description="Helical" evidence="2">
    <location>
        <begin position="25"/>
        <end position="43"/>
    </location>
</feature>
<comment type="caution">
    <text evidence="3">The sequence shown here is derived from an EMBL/GenBank/DDBJ whole genome shotgun (WGS) entry which is preliminary data.</text>
</comment>
<feature type="transmembrane region" description="Helical" evidence="2">
    <location>
        <begin position="214"/>
        <end position="231"/>
    </location>
</feature>
<reference evidence="3 4" key="1">
    <citation type="journal article" date="2013" name="Biodegradation">
        <title>Quantitative proteomic analysis of ibuprofen-degrading Patulibacter sp. strain I11.</title>
        <authorList>
            <person name="Almeida B."/>
            <person name="Kjeldal H."/>
            <person name="Lolas I."/>
            <person name="Knudsen A.D."/>
            <person name="Carvalho G."/>
            <person name="Nielsen K.L."/>
            <person name="Barreto Crespo M.T."/>
            <person name="Stensballe A."/>
            <person name="Nielsen J.L."/>
        </authorList>
    </citation>
    <scope>NUCLEOTIDE SEQUENCE [LARGE SCALE GENOMIC DNA]</scope>
    <source>
        <strain evidence="3 4">I11</strain>
    </source>
</reference>
<feature type="transmembrane region" description="Helical" evidence="2">
    <location>
        <begin position="188"/>
        <end position="207"/>
    </location>
</feature>
<feature type="transmembrane region" description="Helical" evidence="2">
    <location>
        <begin position="266"/>
        <end position="284"/>
    </location>
</feature>
<accession>H0EBV4</accession>
<feature type="region of interest" description="Disordered" evidence="1">
    <location>
        <begin position="292"/>
        <end position="345"/>
    </location>
</feature>
<keyword evidence="4" id="KW-1185">Reference proteome</keyword>
<evidence type="ECO:0000256" key="2">
    <source>
        <dbReference type="SAM" id="Phobius"/>
    </source>
</evidence>
<keyword evidence="2" id="KW-0472">Membrane</keyword>
<organism evidence="3 4">
    <name type="scientific">Patulibacter medicamentivorans</name>
    <dbReference type="NCBI Taxonomy" id="1097667"/>
    <lineage>
        <taxon>Bacteria</taxon>
        <taxon>Bacillati</taxon>
        <taxon>Actinomycetota</taxon>
        <taxon>Thermoleophilia</taxon>
        <taxon>Solirubrobacterales</taxon>
        <taxon>Patulibacteraceae</taxon>
        <taxon>Patulibacter</taxon>
    </lineage>
</organism>
<name>H0EBV4_9ACTN</name>
<sequence length="345" mass="35802">MLRPAAEPQAAPGLHAGGGRGRQSLALLLVAIGAALLLLALPLDHGRRNLLDRDAFADHATAVLSRGDVRHQLEAEITDAIVARAPGALAGARPRIRSIAATVVASPAFRRTWRTLVRRAQTQVLDPQRQRITITVDDLGALIARALGQIPTDLAPLLRDAGQVELVSWDRGADGARLADRAEQLGRLGLALLVLALASFAAALVLAQRRGRTAVAVGVAAAAASVAVLVAERVGRAAALDRTAPGSDRQIAATVWDELLGGLRTTAVAVLIAGIALALVARLVGRGATRTGGGAVPWTGVDTRPAPSPAAVERLPAQRRPRPAPPPPPRSGQAPGPRRPRPPVR</sequence>
<dbReference type="RefSeq" id="WP_007579305.1">
    <property type="nucleotide sequence ID" value="NZ_AGUD01000319.1"/>
</dbReference>
<keyword evidence="2" id="KW-1133">Transmembrane helix</keyword>
<dbReference type="AlphaFoldDB" id="H0EBV4"/>
<evidence type="ECO:0000313" key="3">
    <source>
        <dbReference type="EMBL" id="EHN08831.1"/>
    </source>
</evidence>
<dbReference type="Proteomes" id="UP000005143">
    <property type="component" value="Unassembled WGS sequence"/>
</dbReference>
<protein>
    <submittedName>
        <fullName evidence="3">Putative integral membrane protein</fullName>
    </submittedName>
</protein>
<proteinExistence type="predicted"/>